<accession>A0A834H3P7</accession>
<reference evidence="2" key="1">
    <citation type="submission" date="2019-11" db="EMBL/GenBank/DDBJ databases">
        <authorList>
            <person name="Liu Y."/>
            <person name="Hou J."/>
            <person name="Li T.-Q."/>
            <person name="Guan C.-H."/>
            <person name="Wu X."/>
            <person name="Wu H.-Z."/>
            <person name="Ling F."/>
            <person name="Zhang R."/>
            <person name="Shi X.-G."/>
            <person name="Ren J.-P."/>
            <person name="Chen E.-F."/>
            <person name="Sun J.-M."/>
        </authorList>
    </citation>
    <scope>NUCLEOTIDE SEQUENCE</scope>
    <source>
        <strain evidence="2">Adult_tree_wgs_1</strain>
        <tissue evidence="2">Leaves</tissue>
    </source>
</reference>
<name>A0A834H3P7_RHOSS</name>
<gene>
    <name evidence="2" type="ORF">RHSIM_Rhsim03G0118200</name>
</gene>
<sequence length="198" mass="21374">MLLLLPAPRDASKALSVEAAILGGVSSICVLRLARRTSTVGGSSSQPNLPEIELETPSDTGNDAFAIRAGAALRFYQHEGKREAACVEAVPRLRAIDTRLSSPEGACLGRVSSLQVLRAEAMVCRNALQGDSTVDSDLGEDEVELELRSLPQLFRSLDLRSSNQLHLHCGEEGDGKLVRGGGQLREEMRRSGRDRGRR</sequence>
<feature type="compositionally biased region" description="Basic and acidic residues" evidence="1">
    <location>
        <begin position="184"/>
        <end position="198"/>
    </location>
</feature>
<evidence type="ECO:0000256" key="1">
    <source>
        <dbReference type="SAM" id="MobiDB-lite"/>
    </source>
</evidence>
<protein>
    <submittedName>
        <fullName evidence="2">Uncharacterized protein</fullName>
    </submittedName>
</protein>
<dbReference type="EMBL" id="WJXA01000003">
    <property type="protein sequence ID" value="KAF7147682.1"/>
    <property type="molecule type" value="Genomic_DNA"/>
</dbReference>
<feature type="region of interest" description="Disordered" evidence="1">
    <location>
        <begin position="176"/>
        <end position="198"/>
    </location>
</feature>
<keyword evidence="3" id="KW-1185">Reference proteome</keyword>
<dbReference type="AlphaFoldDB" id="A0A834H3P7"/>
<dbReference type="Proteomes" id="UP000626092">
    <property type="component" value="Unassembled WGS sequence"/>
</dbReference>
<evidence type="ECO:0000313" key="2">
    <source>
        <dbReference type="EMBL" id="KAF7147682.1"/>
    </source>
</evidence>
<proteinExistence type="predicted"/>
<comment type="caution">
    <text evidence="2">The sequence shown here is derived from an EMBL/GenBank/DDBJ whole genome shotgun (WGS) entry which is preliminary data.</text>
</comment>
<organism evidence="2 3">
    <name type="scientific">Rhododendron simsii</name>
    <name type="common">Sims's rhododendron</name>
    <dbReference type="NCBI Taxonomy" id="118357"/>
    <lineage>
        <taxon>Eukaryota</taxon>
        <taxon>Viridiplantae</taxon>
        <taxon>Streptophyta</taxon>
        <taxon>Embryophyta</taxon>
        <taxon>Tracheophyta</taxon>
        <taxon>Spermatophyta</taxon>
        <taxon>Magnoliopsida</taxon>
        <taxon>eudicotyledons</taxon>
        <taxon>Gunneridae</taxon>
        <taxon>Pentapetalae</taxon>
        <taxon>asterids</taxon>
        <taxon>Ericales</taxon>
        <taxon>Ericaceae</taxon>
        <taxon>Ericoideae</taxon>
        <taxon>Rhodoreae</taxon>
        <taxon>Rhododendron</taxon>
    </lineage>
</organism>
<evidence type="ECO:0000313" key="3">
    <source>
        <dbReference type="Proteomes" id="UP000626092"/>
    </source>
</evidence>